<evidence type="ECO:0000313" key="11">
    <source>
        <dbReference type="Proteomes" id="UP000003704"/>
    </source>
</evidence>
<dbReference type="InterPro" id="IPR046373">
    <property type="entry name" value="Acyl-CoA_Oxase/DH_mid-dom_sf"/>
</dbReference>
<comment type="similarity">
    <text evidence="2 6">Belongs to the acyl-CoA dehydrogenase family.</text>
</comment>
<dbReference type="SUPFAM" id="SSF47203">
    <property type="entry name" value="Acyl-CoA dehydrogenase C-terminal domain-like"/>
    <property type="match status" value="1"/>
</dbReference>
<evidence type="ECO:0000259" key="7">
    <source>
        <dbReference type="Pfam" id="PF00441"/>
    </source>
</evidence>
<dbReference type="STRING" id="1172194.WQQ_09400"/>
<dbReference type="RefSeq" id="WP_007183896.1">
    <property type="nucleotide sequence ID" value="NZ_AKGD01000001.1"/>
</dbReference>
<reference evidence="10 11" key="1">
    <citation type="journal article" date="2012" name="J. Bacteriol.">
        <title>Genome Sequence of n-Alkane-Degrading Hydrocarboniphaga effusa Strain AP103T (ATCC BAA-332T).</title>
        <authorList>
            <person name="Chang H.K."/>
            <person name="Zylstra G.J."/>
            <person name="Chae J.C."/>
        </authorList>
    </citation>
    <scope>NUCLEOTIDE SEQUENCE [LARGE SCALE GENOMIC DNA]</scope>
    <source>
        <strain evidence="10 11">AP103</strain>
    </source>
</reference>
<feature type="domain" description="Acyl-CoA oxidase/dehydrogenase middle" evidence="8">
    <location>
        <begin position="122"/>
        <end position="215"/>
    </location>
</feature>
<keyword evidence="4 6" id="KW-0274">FAD</keyword>
<dbReference type="EMBL" id="AKGD01000001">
    <property type="protein sequence ID" value="EIT70803.1"/>
    <property type="molecule type" value="Genomic_DNA"/>
</dbReference>
<gene>
    <name evidence="10" type="ORF">WQQ_09400</name>
</gene>
<dbReference type="PANTHER" id="PTHR43884:SF20">
    <property type="entry name" value="ACYL-COA DEHYDROGENASE FADE28"/>
    <property type="match status" value="1"/>
</dbReference>
<dbReference type="InterPro" id="IPR037069">
    <property type="entry name" value="AcylCoA_DH/ox_N_sf"/>
</dbReference>
<dbReference type="InterPro" id="IPR013786">
    <property type="entry name" value="AcylCoA_DH/ox_N"/>
</dbReference>
<keyword evidence="3 6" id="KW-0285">Flavoprotein</keyword>
<dbReference type="Pfam" id="PF00441">
    <property type="entry name" value="Acyl-CoA_dh_1"/>
    <property type="match status" value="1"/>
</dbReference>
<feature type="domain" description="Acyl-CoA dehydrogenase/oxidase C-terminal" evidence="7">
    <location>
        <begin position="242"/>
        <end position="376"/>
    </location>
</feature>
<dbReference type="InterPro" id="IPR036250">
    <property type="entry name" value="AcylCo_DH-like_C"/>
</dbReference>
<dbReference type="CDD" id="cd00567">
    <property type="entry name" value="ACAD"/>
    <property type="match status" value="1"/>
</dbReference>
<comment type="cofactor">
    <cofactor evidence="1 6">
        <name>FAD</name>
        <dbReference type="ChEBI" id="CHEBI:57692"/>
    </cofactor>
</comment>
<accession>I8TA89</accession>
<feature type="domain" description="Acyl-CoA dehydrogenase/oxidase N-terminal" evidence="9">
    <location>
        <begin position="6"/>
        <end position="118"/>
    </location>
</feature>
<dbReference type="OrthoDB" id="7053515at2"/>
<evidence type="ECO:0000256" key="5">
    <source>
        <dbReference type="ARBA" id="ARBA00023002"/>
    </source>
</evidence>
<dbReference type="Proteomes" id="UP000003704">
    <property type="component" value="Unassembled WGS sequence"/>
</dbReference>
<dbReference type="Gene3D" id="2.40.110.10">
    <property type="entry name" value="Butyryl-CoA Dehydrogenase, subunit A, domain 2"/>
    <property type="match status" value="1"/>
</dbReference>
<dbReference type="GO" id="GO:0003995">
    <property type="term" value="F:acyl-CoA dehydrogenase activity"/>
    <property type="evidence" value="ECO:0007669"/>
    <property type="project" value="TreeGrafter"/>
</dbReference>
<dbReference type="PATRIC" id="fig|1172194.4.peg.900"/>
<evidence type="ECO:0000256" key="6">
    <source>
        <dbReference type="RuleBase" id="RU362125"/>
    </source>
</evidence>
<dbReference type="Gene3D" id="1.20.140.10">
    <property type="entry name" value="Butyryl-CoA Dehydrogenase, subunit A, domain 3"/>
    <property type="match status" value="1"/>
</dbReference>
<evidence type="ECO:0000256" key="3">
    <source>
        <dbReference type="ARBA" id="ARBA00022630"/>
    </source>
</evidence>
<sequence length="385" mass="41452">MDFNFNEEQGLFKDAIDKFVAKQYGFEQRRKHQAEPEGFSRAIWAQFADQGFLALPFDAAYGGLGYGAVETMIVMEAMGRGLVVEPYFASVVLCGSALSAGGDTAQLEALVPAIAGGEAVFAFAHAERQSRYRLSDVALRATRKGESYLLSGEKTGVLNGNAADRVIVSARTSGERRDAQGISLFVVDAQSAGLRRRSYRTQDGLMAADLLFDDVTVSEADLVGALDQGLAIVERVSDCAIAALAAESAGIMQATLDLTVDYLKQRNQFGGPIGRFQALQHRAAEMLIELEQTRSMACYAALMLDEPDLVERRKALSAVKAQIGKAGRIVGQLAIQLHGGIGVTEEYAVGHYFRRLSMIETSFGDSAFHLQRVADAGGFVSAELA</sequence>
<evidence type="ECO:0000256" key="1">
    <source>
        <dbReference type="ARBA" id="ARBA00001974"/>
    </source>
</evidence>
<protein>
    <submittedName>
        <fullName evidence="10">Acyl-CoA dehydrogenase domain-containing protein</fullName>
    </submittedName>
</protein>
<dbReference type="InterPro" id="IPR009075">
    <property type="entry name" value="AcylCo_DH/oxidase_C"/>
</dbReference>
<dbReference type="SUPFAM" id="SSF56645">
    <property type="entry name" value="Acyl-CoA dehydrogenase NM domain-like"/>
    <property type="match status" value="1"/>
</dbReference>
<organism evidence="10 11">
    <name type="scientific">Hydrocarboniphaga effusa AP103</name>
    <dbReference type="NCBI Taxonomy" id="1172194"/>
    <lineage>
        <taxon>Bacteria</taxon>
        <taxon>Pseudomonadati</taxon>
        <taxon>Pseudomonadota</taxon>
        <taxon>Gammaproteobacteria</taxon>
        <taxon>Nevskiales</taxon>
        <taxon>Nevskiaceae</taxon>
        <taxon>Hydrocarboniphaga</taxon>
    </lineage>
</organism>
<dbReference type="InterPro" id="IPR006091">
    <property type="entry name" value="Acyl-CoA_Oxase/DH_mid-dom"/>
</dbReference>
<comment type="caution">
    <text evidence="10">The sequence shown here is derived from an EMBL/GenBank/DDBJ whole genome shotgun (WGS) entry which is preliminary data.</text>
</comment>
<keyword evidence="11" id="KW-1185">Reference proteome</keyword>
<dbReference type="PANTHER" id="PTHR43884">
    <property type="entry name" value="ACYL-COA DEHYDROGENASE"/>
    <property type="match status" value="1"/>
</dbReference>
<name>I8TA89_9GAMM</name>
<dbReference type="Pfam" id="PF02771">
    <property type="entry name" value="Acyl-CoA_dh_N"/>
    <property type="match status" value="1"/>
</dbReference>
<evidence type="ECO:0000313" key="10">
    <source>
        <dbReference type="EMBL" id="EIT70803.1"/>
    </source>
</evidence>
<evidence type="ECO:0000256" key="2">
    <source>
        <dbReference type="ARBA" id="ARBA00009347"/>
    </source>
</evidence>
<keyword evidence="5 6" id="KW-0560">Oxidoreductase</keyword>
<dbReference type="Pfam" id="PF02770">
    <property type="entry name" value="Acyl-CoA_dh_M"/>
    <property type="match status" value="1"/>
</dbReference>
<evidence type="ECO:0000259" key="9">
    <source>
        <dbReference type="Pfam" id="PF02771"/>
    </source>
</evidence>
<dbReference type="AlphaFoldDB" id="I8TA89"/>
<dbReference type="Gene3D" id="1.10.540.10">
    <property type="entry name" value="Acyl-CoA dehydrogenase/oxidase, N-terminal domain"/>
    <property type="match status" value="1"/>
</dbReference>
<dbReference type="GO" id="GO:0050660">
    <property type="term" value="F:flavin adenine dinucleotide binding"/>
    <property type="evidence" value="ECO:0007669"/>
    <property type="project" value="InterPro"/>
</dbReference>
<proteinExistence type="inferred from homology"/>
<evidence type="ECO:0000256" key="4">
    <source>
        <dbReference type="ARBA" id="ARBA00022827"/>
    </source>
</evidence>
<dbReference type="InterPro" id="IPR009100">
    <property type="entry name" value="AcylCoA_DH/oxidase_NM_dom_sf"/>
</dbReference>
<evidence type="ECO:0000259" key="8">
    <source>
        <dbReference type="Pfam" id="PF02770"/>
    </source>
</evidence>